<evidence type="ECO:0000313" key="2">
    <source>
        <dbReference type="EMBL" id="KAH7034663.1"/>
    </source>
</evidence>
<dbReference type="Proteomes" id="UP000756346">
    <property type="component" value="Unassembled WGS sequence"/>
</dbReference>
<sequence length="96" mass="10641">MSFVLCSLCLRFILLSSACHLFQMLNTLECLFGSIQKRPPSLYFKIDHSFGRPGMAVLAVSCTVRSNSDVFGKNASVHGGEQSPEFERSFVFSGRT</sequence>
<name>A0A9P9BQA0_9PEZI</name>
<gene>
    <name evidence="2" type="ORF">B0I36DRAFT_316721</name>
</gene>
<dbReference type="RefSeq" id="XP_046014756.1">
    <property type="nucleotide sequence ID" value="XM_046153069.1"/>
</dbReference>
<proteinExistence type="predicted"/>
<accession>A0A9P9BQA0</accession>
<evidence type="ECO:0000256" key="1">
    <source>
        <dbReference type="SAM" id="SignalP"/>
    </source>
</evidence>
<dbReference type="EMBL" id="JAGTJQ010000003">
    <property type="protein sequence ID" value="KAH7034663.1"/>
    <property type="molecule type" value="Genomic_DNA"/>
</dbReference>
<dbReference type="GeneID" id="70182615"/>
<evidence type="ECO:0000313" key="3">
    <source>
        <dbReference type="Proteomes" id="UP000756346"/>
    </source>
</evidence>
<feature type="chain" id="PRO_5040142779" description="Secreted protein" evidence="1">
    <location>
        <begin position="19"/>
        <end position="96"/>
    </location>
</feature>
<keyword evidence="3" id="KW-1185">Reference proteome</keyword>
<reference evidence="2" key="1">
    <citation type="journal article" date="2021" name="Nat. Commun.">
        <title>Genetic determinants of endophytism in the Arabidopsis root mycobiome.</title>
        <authorList>
            <person name="Mesny F."/>
            <person name="Miyauchi S."/>
            <person name="Thiergart T."/>
            <person name="Pickel B."/>
            <person name="Atanasova L."/>
            <person name="Karlsson M."/>
            <person name="Huettel B."/>
            <person name="Barry K.W."/>
            <person name="Haridas S."/>
            <person name="Chen C."/>
            <person name="Bauer D."/>
            <person name="Andreopoulos W."/>
            <person name="Pangilinan J."/>
            <person name="LaButti K."/>
            <person name="Riley R."/>
            <person name="Lipzen A."/>
            <person name="Clum A."/>
            <person name="Drula E."/>
            <person name="Henrissat B."/>
            <person name="Kohler A."/>
            <person name="Grigoriev I.V."/>
            <person name="Martin F.M."/>
            <person name="Hacquard S."/>
        </authorList>
    </citation>
    <scope>NUCLEOTIDE SEQUENCE</scope>
    <source>
        <strain evidence="2">MPI-CAGE-CH-0230</strain>
    </source>
</reference>
<protein>
    <recommendedName>
        <fullName evidence="4">Secreted protein</fullName>
    </recommendedName>
</protein>
<evidence type="ECO:0008006" key="4">
    <source>
        <dbReference type="Google" id="ProtNLM"/>
    </source>
</evidence>
<organism evidence="2 3">
    <name type="scientific">Microdochium trichocladiopsis</name>
    <dbReference type="NCBI Taxonomy" id="1682393"/>
    <lineage>
        <taxon>Eukaryota</taxon>
        <taxon>Fungi</taxon>
        <taxon>Dikarya</taxon>
        <taxon>Ascomycota</taxon>
        <taxon>Pezizomycotina</taxon>
        <taxon>Sordariomycetes</taxon>
        <taxon>Xylariomycetidae</taxon>
        <taxon>Xylariales</taxon>
        <taxon>Microdochiaceae</taxon>
        <taxon>Microdochium</taxon>
    </lineage>
</organism>
<feature type="signal peptide" evidence="1">
    <location>
        <begin position="1"/>
        <end position="18"/>
    </location>
</feature>
<dbReference type="AlphaFoldDB" id="A0A9P9BQA0"/>
<keyword evidence="1" id="KW-0732">Signal</keyword>
<comment type="caution">
    <text evidence="2">The sequence shown here is derived from an EMBL/GenBank/DDBJ whole genome shotgun (WGS) entry which is preliminary data.</text>
</comment>